<proteinExistence type="predicted"/>
<evidence type="ECO:0000256" key="2">
    <source>
        <dbReference type="SAM" id="MobiDB-lite"/>
    </source>
</evidence>
<dbReference type="Pfam" id="PF13581">
    <property type="entry name" value="HATPase_c_2"/>
    <property type="match status" value="1"/>
</dbReference>
<dbReference type="CDD" id="cd16936">
    <property type="entry name" value="HATPase_RsbW-like"/>
    <property type="match status" value="1"/>
</dbReference>
<dbReference type="EMBL" id="BOMH01000077">
    <property type="protein sequence ID" value="GID70600.1"/>
    <property type="molecule type" value="Genomic_DNA"/>
</dbReference>
<dbReference type="PANTHER" id="PTHR35526">
    <property type="entry name" value="ANTI-SIGMA-F FACTOR RSBW-RELATED"/>
    <property type="match status" value="1"/>
</dbReference>
<reference evidence="4" key="1">
    <citation type="submission" date="2021-01" db="EMBL/GenBank/DDBJ databases">
        <title>Whole genome shotgun sequence of Actinoplanes cyaneus NBRC 14990.</title>
        <authorList>
            <person name="Komaki H."/>
            <person name="Tamura T."/>
        </authorList>
    </citation>
    <scope>NUCLEOTIDE SEQUENCE</scope>
    <source>
        <strain evidence="4">NBRC 14990</strain>
    </source>
</reference>
<feature type="region of interest" description="Disordered" evidence="2">
    <location>
        <begin position="131"/>
        <end position="210"/>
    </location>
</feature>
<keyword evidence="1" id="KW-0723">Serine/threonine-protein kinase</keyword>
<dbReference type="AlphaFoldDB" id="A0A919IYU9"/>
<dbReference type="SUPFAM" id="SSF55874">
    <property type="entry name" value="ATPase domain of HSP90 chaperone/DNA topoisomerase II/histidine kinase"/>
    <property type="match status" value="1"/>
</dbReference>
<feature type="domain" description="Histidine kinase/HSP90-like ATPase" evidence="3">
    <location>
        <begin position="19"/>
        <end position="121"/>
    </location>
</feature>
<dbReference type="InterPro" id="IPR003594">
    <property type="entry name" value="HATPase_dom"/>
</dbReference>
<dbReference type="Proteomes" id="UP000619479">
    <property type="component" value="Unassembled WGS sequence"/>
</dbReference>
<organism evidence="4 5">
    <name type="scientific">Actinoplanes cyaneus</name>
    <dbReference type="NCBI Taxonomy" id="52696"/>
    <lineage>
        <taxon>Bacteria</taxon>
        <taxon>Bacillati</taxon>
        <taxon>Actinomycetota</taxon>
        <taxon>Actinomycetes</taxon>
        <taxon>Micromonosporales</taxon>
        <taxon>Micromonosporaceae</taxon>
        <taxon>Actinoplanes</taxon>
    </lineage>
</organism>
<evidence type="ECO:0000313" key="4">
    <source>
        <dbReference type="EMBL" id="GID70600.1"/>
    </source>
</evidence>
<sequence>MSALTAHLDVPLHHGAPGAARRAVVAVLGGWGFRDLDWLDSAAVVVSELVTNAVRHGGGCVALHVEAHDQRVVVSVADGSSVVPRRRDPDDAGGRGIALIEALAESWSVHNHEGGKQVRVSLLPCPGAVPADCGTDRVPPTQDVSRDPATRPGPEPSSQPPAQDVSRDPATRPVPGLSSRPRREVPAGSHGRYEARIATMRASRSPEPRP</sequence>
<evidence type="ECO:0000313" key="5">
    <source>
        <dbReference type="Proteomes" id="UP000619479"/>
    </source>
</evidence>
<gene>
    <name evidence="4" type="ORF">Acy02nite_84810</name>
</gene>
<keyword evidence="5" id="KW-1185">Reference proteome</keyword>
<dbReference type="Gene3D" id="3.30.565.10">
    <property type="entry name" value="Histidine kinase-like ATPase, C-terminal domain"/>
    <property type="match status" value="1"/>
</dbReference>
<comment type="caution">
    <text evidence="4">The sequence shown here is derived from an EMBL/GenBank/DDBJ whole genome shotgun (WGS) entry which is preliminary data.</text>
</comment>
<keyword evidence="1" id="KW-0418">Kinase</keyword>
<name>A0A919IYU9_9ACTN</name>
<dbReference type="RefSeq" id="WP_239175767.1">
    <property type="nucleotide sequence ID" value="NZ_BAAAUC010000053.1"/>
</dbReference>
<accession>A0A919IYU9</accession>
<feature type="compositionally biased region" description="Basic and acidic residues" evidence="2">
    <location>
        <begin position="181"/>
        <end position="195"/>
    </location>
</feature>
<evidence type="ECO:0000256" key="1">
    <source>
        <dbReference type="ARBA" id="ARBA00022527"/>
    </source>
</evidence>
<dbReference type="InterPro" id="IPR036890">
    <property type="entry name" value="HATPase_C_sf"/>
</dbReference>
<evidence type="ECO:0000259" key="3">
    <source>
        <dbReference type="Pfam" id="PF13581"/>
    </source>
</evidence>
<dbReference type="PANTHER" id="PTHR35526:SF3">
    <property type="entry name" value="ANTI-SIGMA-F FACTOR RSBW"/>
    <property type="match status" value="1"/>
</dbReference>
<dbReference type="InterPro" id="IPR050267">
    <property type="entry name" value="Anti-sigma-factor_SerPK"/>
</dbReference>
<protein>
    <recommendedName>
        <fullName evidence="3">Histidine kinase/HSP90-like ATPase domain-containing protein</fullName>
    </recommendedName>
</protein>
<keyword evidence="1" id="KW-0808">Transferase</keyword>
<dbReference type="GO" id="GO:0004674">
    <property type="term" value="F:protein serine/threonine kinase activity"/>
    <property type="evidence" value="ECO:0007669"/>
    <property type="project" value="UniProtKB-KW"/>
</dbReference>